<geneLocation type="mitochondrion" evidence="25"/>
<feature type="transmembrane region" description="Helical" evidence="23">
    <location>
        <begin position="335"/>
        <end position="358"/>
    </location>
</feature>
<evidence type="ECO:0000256" key="10">
    <source>
        <dbReference type="ARBA" id="ARBA00022617"/>
    </source>
</evidence>
<keyword evidence="11 22" id="KW-0679">Respiratory chain</keyword>
<feature type="transmembrane region" description="Helical" evidence="23">
    <location>
        <begin position="269"/>
        <end position="290"/>
    </location>
</feature>
<dbReference type="GO" id="GO:0020037">
    <property type="term" value="F:heme binding"/>
    <property type="evidence" value="ECO:0007669"/>
    <property type="project" value="InterPro"/>
</dbReference>
<evidence type="ECO:0000256" key="22">
    <source>
        <dbReference type="RuleBase" id="RU000369"/>
    </source>
</evidence>
<feature type="transmembrane region" description="Helical" evidence="23">
    <location>
        <begin position="145"/>
        <end position="170"/>
    </location>
</feature>
<comment type="cofactor">
    <cofactor evidence="2">
        <name>heme</name>
        <dbReference type="ChEBI" id="CHEBI:30413"/>
    </cofactor>
</comment>
<dbReference type="GO" id="GO:0005743">
    <property type="term" value="C:mitochondrial inner membrane"/>
    <property type="evidence" value="ECO:0007669"/>
    <property type="project" value="UniProtKB-SubCell"/>
</dbReference>
<keyword evidence="9 22" id="KW-0813">Transport</keyword>
<dbReference type="CDD" id="cd01663">
    <property type="entry name" value="Cyt_c_Oxidase_I"/>
    <property type="match status" value="1"/>
</dbReference>
<feature type="transmembrane region" description="Helical" evidence="23">
    <location>
        <begin position="182"/>
        <end position="209"/>
    </location>
</feature>
<evidence type="ECO:0000256" key="16">
    <source>
        <dbReference type="ARBA" id="ARBA00022982"/>
    </source>
</evidence>
<comment type="pathway">
    <text evidence="4 22">Energy metabolism; oxidative phosphorylation.</text>
</comment>
<comment type="function">
    <text evidence="22">Component of the cytochrome c oxidase, the last enzyme in the mitochondrial electron transport chain which drives oxidative phosphorylation. The respiratory chain contains 3 multisubunit complexes succinate dehydrogenase (complex II, CII), ubiquinol-cytochrome c oxidoreductase (cytochrome b-c1 complex, complex III, CIII) and cytochrome c oxidase (complex IV, CIV), that cooperate to transfer electrons derived from NADH and succinate to molecular oxygen, creating an electrochemical gradient over the inner membrane that drives transmembrane transport and the ATP synthase. Cytochrome c oxidase is the component of the respiratory chain that catalyzes the reduction of oxygen to water. Electrons originating from reduced cytochrome c in the intermembrane space (IMS) are transferred via the dinuclear copper A center (CU(A)) of subunit 2 and heme A of subunit 1 to the active site in subunit 1, a binuclear center (BNC) formed by heme A3 and copper B (CU(B)). The BNC reduces molecular oxygen to 2 water molecules using 4 electrons from cytochrome c in the IMS and 4 protons from the mitochondrial matrix.</text>
</comment>
<keyword evidence="13 22" id="KW-0479">Metal-binding</keyword>
<keyword evidence="18 22" id="KW-0408">Iron</keyword>
<dbReference type="Pfam" id="PF00115">
    <property type="entry name" value="COX1"/>
    <property type="match status" value="1"/>
</dbReference>
<feature type="transmembrane region" description="Helical" evidence="23">
    <location>
        <begin position="411"/>
        <end position="429"/>
    </location>
</feature>
<evidence type="ECO:0000256" key="7">
    <source>
        <dbReference type="ARBA" id="ARBA00012949"/>
    </source>
</evidence>
<dbReference type="UniPathway" id="UPA00705"/>
<protein>
    <recommendedName>
        <fullName evidence="8 22">Cytochrome c oxidase subunit 1</fullName>
        <ecNumber evidence="7 22">7.1.1.9</ecNumber>
    </recommendedName>
</protein>
<proteinExistence type="inferred from homology"/>
<comment type="similarity">
    <text evidence="5 22">Belongs to the heme-copper respiratory oxidase family.</text>
</comment>
<evidence type="ECO:0000256" key="12">
    <source>
        <dbReference type="ARBA" id="ARBA00022692"/>
    </source>
</evidence>
<dbReference type="EMBL" id="JX446367">
    <property type="protein sequence ID" value="AGI59481.1"/>
    <property type="molecule type" value="Genomic_DNA"/>
</dbReference>
<evidence type="ECO:0000313" key="25">
    <source>
        <dbReference type="EMBL" id="AGI59481.1"/>
    </source>
</evidence>
<evidence type="ECO:0000256" key="2">
    <source>
        <dbReference type="ARBA" id="ARBA00001971"/>
    </source>
</evidence>
<keyword evidence="10 22" id="KW-0349">Heme</keyword>
<dbReference type="FunFam" id="1.20.210.10:FF:000001">
    <property type="entry name" value="Cytochrome c oxidase subunit 1"/>
    <property type="match status" value="1"/>
</dbReference>
<dbReference type="GO" id="GO:0004129">
    <property type="term" value="F:cytochrome-c oxidase activity"/>
    <property type="evidence" value="ECO:0007669"/>
    <property type="project" value="UniProtKB-EC"/>
</dbReference>
<name>T1R7Y6_HYAAZ</name>
<gene>
    <name evidence="25" type="primary">COI</name>
</gene>
<dbReference type="InterPro" id="IPR000883">
    <property type="entry name" value="Cyt_C_Oxase_1"/>
</dbReference>
<evidence type="ECO:0000256" key="21">
    <source>
        <dbReference type="ARBA" id="ARBA00049512"/>
    </source>
</evidence>
<feature type="transmembrane region" description="Helical" evidence="23">
    <location>
        <begin position="57"/>
        <end position="82"/>
    </location>
</feature>
<feature type="transmembrane region" description="Helical" evidence="23">
    <location>
        <begin position="302"/>
        <end position="323"/>
    </location>
</feature>
<feature type="transmembrane region" description="Helical" evidence="23">
    <location>
        <begin position="229"/>
        <end position="257"/>
    </location>
</feature>
<keyword evidence="14" id="KW-0460">Magnesium</keyword>
<evidence type="ECO:0000256" key="14">
    <source>
        <dbReference type="ARBA" id="ARBA00022842"/>
    </source>
</evidence>
<evidence type="ECO:0000256" key="8">
    <source>
        <dbReference type="ARBA" id="ARBA00015947"/>
    </source>
</evidence>
<comment type="subcellular location">
    <subcellularLocation>
        <location evidence="3">Membrane</location>
        <topology evidence="3">Multi-pass membrane protein</topology>
    </subcellularLocation>
    <subcellularLocation>
        <location evidence="22">Mitochondrion inner membrane</location>
        <topology evidence="22">Multi-pass membrane protein</topology>
    </subcellularLocation>
</comment>
<evidence type="ECO:0000256" key="15">
    <source>
        <dbReference type="ARBA" id="ARBA00022967"/>
    </source>
</evidence>
<dbReference type="PROSITE" id="PS50855">
    <property type="entry name" value="COX1"/>
    <property type="match status" value="1"/>
</dbReference>
<evidence type="ECO:0000256" key="9">
    <source>
        <dbReference type="ARBA" id="ARBA00022448"/>
    </source>
</evidence>
<keyword evidence="20 22" id="KW-0472">Membrane</keyword>
<dbReference type="InterPro" id="IPR023616">
    <property type="entry name" value="Cyt_c_oxase-like_su1_dom"/>
</dbReference>
<dbReference type="InterPro" id="IPR036927">
    <property type="entry name" value="Cyt_c_oxase-like_su1_sf"/>
</dbReference>
<evidence type="ECO:0000256" key="6">
    <source>
        <dbReference type="ARBA" id="ARBA00011164"/>
    </source>
</evidence>
<reference evidence="25" key="1">
    <citation type="submission" date="2012-08" db="EMBL/GenBank/DDBJ databases">
        <authorList>
            <person name="Major K.M."/>
        </authorList>
    </citation>
    <scope>NUCLEOTIDE SEQUENCE</scope>
</reference>
<dbReference type="InterPro" id="IPR023615">
    <property type="entry name" value="Cyt_c_Oxase_su1_BS"/>
</dbReference>
<dbReference type="Gene3D" id="1.20.210.10">
    <property type="entry name" value="Cytochrome c oxidase-like, subunit I domain"/>
    <property type="match status" value="1"/>
</dbReference>
<feature type="transmembrane region" description="Helical" evidence="23">
    <location>
        <begin position="103"/>
        <end position="125"/>
    </location>
</feature>
<keyword evidence="17 23" id="KW-1133">Transmembrane helix</keyword>
<evidence type="ECO:0000256" key="18">
    <source>
        <dbReference type="ARBA" id="ARBA00023004"/>
    </source>
</evidence>
<comment type="subunit">
    <text evidence="6">Component of the cytochrome c oxidase (complex IV, CIV), a multisubunit enzyme composed of a catalytic core of 3 subunits and several supernumerary subunits. The complex exists as a monomer or a dimer and forms supercomplexes (SCs) in the inner mitochondrial membrane with ubiquinol-cytochrome c oxidoreductase (cytochrome b-c1 complex, complex III, CIII).</text>
</comment>
<evidence type="ECO:0000256" key="19">
    <source>
        <dbReference type="ARBA" id="ARBA00023008"/>
    </source>
</evidence>
<dbReference type="GO" id="GO:0046872">
    <property type="term" value="F:metal ion binding"/>
    <property type="evidence" value="ECO:0007669"/>
    <property type="project" value="UniProtKB-KW"/>
</dbReference>
<evidence type="ECO:0000256" key="5">
    <source>
        <dbReference type="ARBA" id="ARBA00009578"/>
    </source>
</evidence>
<keyword evidence="22" id="KW-0999">Mitochondrion inner membrane</keyword>
<feature type="domain" description="Cytochrome oxidase subunit I profile" evidence="24">
    <location>
        <begin position="1"/>
        <end position="511"/>
    </location>
</feature>
<dbReference type="InterPro" id="IPR033944">
    <property type="entry name" value="Cyt_c_oxase_su1_dom"/>
</dbReference>
<dbReference type="AlphaFoldDB" id="T1R7Y6"/>
<dbReference type="GO" id="GO:0045277">
    <property type="term" value="C:respiratory chain complex IV"/>
    <property type="evidence" value="ECO:0007669"/>
    <property type="project" value="InterPro"/>
</dbReference>
<keyword evidence="22 25" id="KW-0496">Mitochondrion</keyword>
<dbReference type="GO" id="GO:0015990">
    <property type="term" value="P:electron transport coupled proton transport"/>
    <property type="evidence" value="ECO:0007669"/>
    <property type="project" value="TreeGrafter"/>
</dbReference>
<dbReference type="PANTHER" id="PTHR10422:SF18">
    <property type="entry name" value="CYTOCHROME C OXIDASE SUBUNIT 1"/>
    <property type="match status" value="1"/>
</dbReference>
<comment type="cofactor">
    <cofactor evidence="1">
        <name>Cu cation</name>
        <dbReference type="ChEBI" id="CHEBI:23378"/>
    </cofactor>
</comment>
<evidence type="ECO:0000256" key="20">
    <source>
        <dbReference type="ARBA" id="ARBA00023136"/>
    </source>
</evidence>
<evidence type="ECO:0000256" key="23">
    <source>
        <dbReference type="SAM" id="Phobius"/>
    </source>
</evidence>
<keyword evidence="12 22" id="KW-0812">Transmembrane</keyword>
<accession>T1R7Y6</accession>
<organism evidence="25">
    <name type="scientific">Hyalella azteca</name>
    <name type="common">Amphipod</name>
    <dbReference type="NCBI Taxonomy" id="294128"/>
    <lineage>
        <taxon>Eukaryota</taxon>
        <taxon>Metazoa</taxon>
        <taxon>Ecdysozoa</taxon>
        <taxon>Arthropoda</taxon>
        <taxon>Crustacea</taxon>
        <taxon>Multicrustacea</taxon>
        <taxon>Malacostraca</taxon>
        <taxon>Eumalacostraca</taxon>
        <taxon>Peracarida</taxon>
        <taxon>Amphipoda</taxon>
        <taxon>Senticaudata</taxon>
        <taxon>Talitrida</taxon>
        <taxon>Talitroidea</taxon>
        <taxon>Hyalellidae</taxon>
        <taxon>Hyalella</taxon>
    </lineage>
</organism>
<evidence type="ECO:0000256" key="11">
    <source>
        <dbReference type="ARBA" id="ARBA00022660"/>
    </source>
</evidence>
<reference evidence="25" key="2">
    <citation type="journal article" date="2013" name="Environ. Toxicol. Chem.">
        <title>The common ecotoxicology laboratory strain of Hyalella azteca is genetically distinct from most wild strains sampled in eastern North America.</title>
        <authorList>
            <person name="Major K."/>
            <person name="Soucek D.J."/>
            <person name="Giordano R."/>
            <person name="Wetzel M.J."/>
            <person name="Soto-Adames F."/>
        </authorList>
    </citation>
    <scope>NUCLEOTIDE SEQUENCE</scope>
</reference>
<feature type="transmembrane region" description="Helical" evidence="23">
    <location>
        <begin position="378"/>
        <end position="399"/>
    </location>
</feature>
<evidence type="ECO:0000256" key="3">
    <source>
        <dbReference type="ARBA" id="ARBA00004141"/>
    </source>
</evidence>
<dbReference type="PANTHER" id="PTHR10422">
    <property type="entry name" value="CYTOCHROME C OXIDASE SUBUNIT 1"/>
    <property type="match status" value="1"/>
</dbReference>
<comment type="catalytic activity">
    <reaction evidence="21">
        <text>4 Fe(II)-[cytochrome c] + O2 + 8 H(+)(in) = 4 Fe(III)-[cytochrome c] + 2 H2O + 4 H(+)(out)</text>
        <dbReference type="Rhea" id="RHEA:11436"/>
        <dbReference type="Rhea" id="RHEA-COMP:10350"/>
        <dbReference type="Rhea" id="RHEA-COMP:14399"/>
        <dbReference type="ChEBI" id="CHEBI:15377"/>
        <dbReference type="ChEBI" id="CHEBI:15378"/>
        <dbReference type="ChEBI" id="CHEBI:15379"/>
        <dbReference type="ChEBI" id="CHEBI:29033"/>
        <dbReference type="ChEBI" id="CHEBI:29034"/>
        <dbReference type="EC" id="7.1.1.9"/>
    </reaction>
    <physiologicalReaction direction="left-to-right" evidence="21">
        <dbReference type="Rhea" id="RHEA:11437"/>
    </physiologicalReaction>
</comment>
<dbReference type="GO" id="GO:0006123">
    <property type="term" value="P:mitochondrial electron transport, cytochrome c to oxygen"/>
    <property type="evidence" value="ECO:0007669"/>
    <property type="project" value="TreeGrafter"/>
</dbReference>
<evidence type="ECO:0000256" key="1">
    <source>
        <dbReference type="ARBA" id="ARBA00001935"/>
    </source>
</evidence>
<evidence type="ECO:0000256" key="17">
    <source>
        <dbReference type="ARBA" id="ARBA00022989"/>
    </source>
</evidence>
<evidence type="ECO:0000256" key="4">
    <source>
        <dbReference type="ARBA" id="ARBA00004673"/>
    </source>
</evidence>
<feature type="transmembrane region" description="Helical" evidence="23">
    <location>
        <begin position="449"/>
        <end position="472"/>
    </location>
</feature>
<evidence type="ECO:0000256" key="13">
    <source>
        <dbReference type="ARBA" id="ARBA00022723"/>
    </source>
</evidence>
<dbReference type="EC" id="7.1.1.9" evidence="7 22"/>
<dbReference type="PROSITE" id="PS00077">
    <property type="entry name" value="COX1_CUB"/>
    <property type="match status" value="1"/>
</dbReference>
<dbReference type="SUPFAM" id="SSF81442">
    <property type="entry name" value="Cytochrome c oxidase subunit I-like"/>
    <property type="match status" value="1"/>
</dbReference>
<keyword evidence="15" id="KW-1278">Translocase</keyword>
<sequence>MFTRWLFSTNHKDIGTLYFILGAWASAIGTSLSAIIRSELSSPGNLIGDDQIYNVVVTAHAFVMIFFMVMPIMIGGFGNWLVPIMLGSPDMAFPRMNNMSFWLLPPSLILLLMSGLVESGVGTGWTVYPPLAGNTAHSGSSVDLAIFSLHLAGASSILGAINFISTVLNMRTPGMSMERVPLFVWSVFITAILLLLSLPVLAGAITMLLTDRNLNTSFFDPSGGGDPILYQHLFWFFGHPEVYILILPGFGLISHIVSEESGKKETFGALGMIYAMLAIGVLGFIVWAHHMFTVGMDVDTRAYFTSATMIIAVPTGIKVFSWLGTLQGGSLKFSLSMIWALGFIFLFTVGGLTGVMLANSSIDVVLHDTYYVVAHFHYVLSMGAVFGIFAGFVHWYPLFTGLTLNPQYGKLHFYVMFLGVNLTFFPQHFLGLNGMPRRYSDYPDSYSSWNMVSSLGSYLSVVAVVLFIMMVLESFVVKRHAMFSAGLSASLEWGHSYPPADHSYSDMPILNSFQNDSMMWQS</sequence>
<keyword evidence="16 22" id="KW-0249">Electron transport</keyword>
<keyword evidence="19 22" id="KW-0186">Copper</keyword>
<evidence type="ECO:0000259" key="24">
    <source>
        <dbReference type="PROSITE" id="PS50855"/>
    </source>
</evidence>
<dbReference type="PRINTS" id="PR01165">
    <property type="entry name" value="CYCOXIDASEI"/>
</dbReference>